<dbReference type="GO" id="GO:0005524">
    <property type="term" value="F:ATP binding"/>
    <property type="evidence" value="ECO:0007669"/>
    <property type="project" value="UniProtKB-UniRule"/>
</dbReference>
<evidence type="ECO:0000256" key="9">
    <source>
        <dbReference type="ARBA" id="ARBA00022842"/>
    </source>
</evidence>
<keyword evidence="7 11" id="KW-0418">Kinase</keyword>
<evidence type="ECO:0000256" key="5">
    <source>
        <dbReference type="ARBA" id="ARBA00022723"/>
    </source>
</evidence>
<evidence type="ECO:0000313" key="13">
    <source>
        <dbReference type="Proteomes" id="UP000823906"/>
    </source>
</evidence>
<evidence type="ECO:0000256" key="3">
    <source>
        <dbReference type="ARBA" id="ARBA00004868"/>
    </source>
</evidence>
<feature type="binding site" evidence="11">
    <location>
        <position position="195"/>
    </location>
    <ligand>
        <name>substrate</name>
    </ligand>
</feature>
<evidence type="ECO:0000256" key="1">
    <source>
        <dbReference type="ARBA" id="ARBA00001771"/>
    </source>
</evidence>
<evidence type="ECO:0000256" key="11">
    <source>
        <dbReference type="HAMAP-Rule" id="MF_00228"/>
    </source>
</evidence>
<dbReference type="Gene3D" id="3.40.1190.20">
    <property type="match status" value="1"/>
</dbReference>
<keyword evidence="9 11" id="KW-0460">Magnesium</keyword>
<keyword evidence="10 11" id="KW-0784">Thiamine biosynthesis</keyword>
<evidence type="ECO:0000256" key="10">
    <source>
        <dbReference type="ARBA" id="ARBA00022977"/>
    </source>
</evidence>
<proteinExistence type="inferred from homology"/>
<dbReference type="NCBIfam" id="NF006830">
    <property type="entry name" value="PRK09355.1"/>
    <property type="match status" value="1"/>
</dbReference>
<dbReference type="EMBL" id="DWWN01000015">
    <property type="protein sequence ID" value="HJC44917.1"/>
    <property type="molecule type" value="Genomic_DNA"/>
</dbReference>
<dbReference type="PIRSF" id="PIRSF000513">
    <property type="entry name" value="Thz_kinase"/>
    <property type="match status" value="1"/>
</dbReference>
<comment type="cofactor">
    <cofactor evidence="2 11">
        <name>Mg(2+)</name>
        <dbReference type="ChEBI" id="CHEBI:18420"/>
    </cofactor>
</comment>
<dbReference type="GO" id="GO:0000287">
    <property type="term" value="F:magnesium ion binding"/>
    <property type="evidence" value="ECO:0007669"/>
    <property type="project" value="UniProtKB-UniRule"/>
</dbReference>
<feature type="binding site" evidence="11">
    <location>
        <position position="168"/>
    </location>
    <ligand>
        <name>ATP</name>
        <dbReference type="ChEBI" id="CHEBI:30616"/>
    </ligand>
</feature>
<comment type="function">
    <text evidence="11">Catalyzes the phosphorylation of the hydroxyl group of 4-methyl-5-beta-hydroxyethylthiazole (THZ).</text>
</comment>
<protein>
    <recommendedName>
        <fullName evidence="11">Hydroxyethylthiazole kinase</fullName>
        <ecNumber evidence="11">2.7.1.50</ecNumber>
    </recommendedName>
    <alternativeName>
        <fullName evidence="11">4-methyl-5-beta-hydroxyethylthiazole kinase</fullName>
        <shortName evidence="11">TH kinase</shortName>
        <shortName evidence="11">Thz kinase</shortName>
    </alternativeName>
</protein>
<keyword evidence="5 11" id="KW-0479">Metal-binding</keyword>
<dbReference type="CDD" id="cd01170">
    <property type="entry name" value="THZ_kinase"/>
    <property type="match status" value="1"/>
</dbReference>
<organism evidence="12 13">
    <name type="scientific">Candidatus Faecalibacterium faecigallinarum</name>
    <dbReference type="NCBI Taxonomy" id="2838577"/>
    <lineage>
        <taxon>Bacteria</taxon>
        <taxon>Bacillati</taxon>
        <taxon>Bacillota</taxon>
        <taxon>Clostridia</taxon>
        <taxon>Eubacteriales</taxon>
        <taxon>Oscillospiraceae</taxon>
        <taxon>Faecalibacterium</taxon>
    </lineage>
</organism>
<comment type="caution">
    <text evidence="12">The sequence shown here is derived from an EMBL/GenBank/DDBJ whole genome shotgun (WGS) entry which is preliminary data.</text>
</comment>
<sequence>MLGSLLQAVRQTHPLIHCITNYVTINDCANILLAAGASPIMADAPEEAAAVTARSQGLTLNLGTLHAERIPAMLASGRQANASGIPAVLDPVGAGVSAFRAGAARQLLEAVQFAVIRGNLSEIRALADAGSHACGVDAGDSLTPQTLDACLELAGQLSRRTGAVVAVTGETDLVTDGETAYCIHNGHPMMRSVTGTGCQLSCLTAAFVAASPGQPLQAAAAAVCAMGLCGETAYARLSPADGNAAYRDKILDAVYRLTPAQLEEGARYELR</sequence>
<dbReference type="GO" id="GO:0009229">
    <property type="term" value="P:thiamine diphosphate biosynthetic process"/>
    <property type="evidence" value="ECO:0007669"/>
    <property type="project" value="UniProtKB-UniRule"/>
</dbReference>
<keyword evidence="4 11" id="KW-0808">Transferase</keyword>
<reference evidence="12" key="1">
    <citation type="journal article" date="2021" name="PeerJ">
        <title>Extensive microbial diversity within the chicken gut microbiome revealed by metagenomics and culture.</title>
        <authorList>
            <person name="Gilroy R."/>
            <person name="Ravi A."/>
            <person name="Getino M."/>
            <person name="Pursley I."/>
            <person name="Horton D.L."/>
            <person name="Alikhan N.F."/>
            <person name="Baker D."/>
            <person name="Gharbi K."/>
            <person name="Hall N."/>
            <person name="Watson M."/>
            <person name="Adriaenssens E.M."/>
            <person name="Foster-Nyarko E."/>
            <person name="Jarju S."/>
            <person name="Secka A."/>
            <person name="Antonio M."/>
            <person name="Oren A."/>
            <person name="Chaudhuri R.R."/>
            <person name="La Ragione R."/>
            <person name="Hildebrand F."/>
            <person name="Pallen M.J."/>
        </authorList>
    </citation>
    <scope>NUCLEOTIDE SEQUENCE</scope>
    <source>
        <strain evidence="12">ChiSjej5B23-2810</strain>
    </source>
</reference>
<dbReference type="Pfam" id="PF02110">
    <property type="entry name" value="HK"/>
    <property type="match status" value="1"/>
</dbReference>
<evidence type="ECO:0000256" key="2">
    <source>
        <dbReference type="ARBA" id="ARBA00001946"/>
    </source>
</evidence>
<comment type="catalytic activity">
    <reaction evidence="1 11">
        <text>5-(2-hydroxyethyl)-4-methylthiazole + ATP = 4-methyl-5-(2-phosphooxyethyl)-thiazole + ADP + H(+)</text>
        <dbReference type="Rhea" id="RHEA:24212"/>
        <dbReference type="ChEBI" id="CHEBI:15378"/>
        <dbReference type="ChEBI" id="CHEBI:17957"/>
        <dbReference type="ChEBI" id="CHEBI:30616"/>
        <dbReference type="ChEBI" id="CHEBI:58296"/>
        <dbReference type="ChEBI" id="CHEBI:456216"/>
        <dbReference type="EC" id="2.7.1.50"/>
    </reaction>
</comment>
<evidence type="ECO:0000256" key="8">
    <source>
        <dbReference type="ARBA" id="ARBA00022840"/>
    </source>
</evidence>
<dbReference type="PRINTS" id="PR01099">
    <property type="entry name" value="HYETHTZKNASE"/>
</dbReference>
<reference evidence="12" key="2">
    <citation type="submission" date="2021-04" db="EMBL/GenBank/DDBJ databases">
        <authorList>
            <person name="Gilroy R."/>
        </authorList>
    </citation>
    <scope>NUCLEOTIDE SEQUENCE</scope>
    <source>
        <strain evidence="12">ChiSjej5B23-2810</strain>
    </source>
</reference>
<comment type="similarity">
    <text evidence="11">Belongs to the Thz kinase family.</text>
</comment>
<feature type="binding site" evidence="11">
    <location>
        <position position="117"/>
    </location>
    <ligand>
        <name>ATP</name>
        <dbReference type="ChEBI" id="CHEBI:30616"/>
    </ligand>
</feature>
<evidence type="ECO:0000256" key="7">
    <source>
        <dbReference type="ARBA" id="ARBA00022777"/>
    </source>
</evidence>
<keyword evidence="8 11" id="KW-0067">ATP-binding</keyword>
<gene>
    <name evidence="11 12" type="primary">thiM</name>
    <name evidence="12" type="ORF">H9703_02065</name>
</gene>
<evidence type="ECO:0000256" key="6">
    <source>
        <dbReference type="ARBA" id="ARBA00022741"/>
    </source>
</evidence>
<evidence type="ECO:0000256" key="4">
    <source>
        <dbReference type="ARBA" id="ARBA00022679"/>
    </source>
</evidence>
<dbReference type="GO" id="GO:0004417">
    <property type="term" value="F:hydroxyethylthiazole kinase activity"/>
    <property type="evidence" value="ECO:0007669"/>
    <property type="project" value="UniProtKB-UniRule"/>
</dbReference>
<dbReference type="EC" id="2.7.1.50" evidence="11"/>
<feature type="binding site" evidence="11">
    <location>
        <position position="41"/>
    </location>
    <ligand>
        <name>substrate</name>
    </ligand>
</feature>
<dbReference type="SUPFAM" id="SSF53613">
    <property type="entry name" value="Ribokinase-like"/>
    <property type="match status" value="1"/>
</dbReference>
<dbReference type="AlphaFoldDB" id="A0A9D2P7I2"/>
<dbReference type="GO" id="GO:0009228">
    <property type="term" value="P:thiamine biosynthetic process"/>
    <property type="evidence" value="ECO:0007669"/>
    <property type="project" value="UniProtKB-KW"/>
</dbReference>
<accession>A0A9D2P7I2</accession>
<dbReference type="HAMAP" id="MF_00228">
    <property type="entry name" value="Thz_kinase"/>
    <property type="match status" value="1"/>
</dbReference>
<dbReference type="InterPro" id="IPR029056">
    <property type="entry name" value="Ribokinase-like"/>
</dbReference>
<comment type="pathway">
    <text evidence="3 11">Cofactor biosynthesis; thiamine diphosphate biosynthesis; 4-methyl-5-(2-phosphoethyl)-thiazole from 5-(2-hydroxyethyl)-4-methylthiazole: step 1/1.</text>
</comment>
<dbReference type="InterPro" id="IPR000417">
    <property type="entry name" value="Hyethyz_kinase"/>
</dbReference>
<name>A0A9D2P7I2_9FIRM</name>
<evidence type="ECO:0000313" key="12">
    <source>
        <dbReference type="EMBL" id="HJC44917.1"/>
    </source>
</evidence>
<keyword evidence="6 11" id="KW-0547">Nucleotide-binding</keyword>
<dbReference type="Proteomes" id="UP000823906">
    <property type="component" value="Unassembled WGS sequence"/>
</dbReference>